<dbReference type="RefSeq" id="WP_244348392.1">
    <property type="nucleotide sequence ID" value="NZ_JAFIRA010000001.1"/>
</dbReference>
<keyword evidence="2" id="KW-0678">Repressor</keyword>
<evidence type="ECO:0000313" key="4">
    <source>
        <dbReference type="Proteomes" id="UP000830835"/>
    </source>
</evidence>
<protein>
    <recommendedName>
        <fullName evidence="2">Ribosomal silencing factor RsfS</fullName>
    </recommendedName>
</protein>
<sequence length="123" mass="13969">MPDPVADPTYRMALSAARAAEEKKGGDIVLLEVSQVSTLADYFLLVSGYSLTQVRAIARAIEEQVWENWQQTPRRIEGQESGSWVLIDYADLIVHVLMQEERDYYDLESFWAQAHRVNLPIAG</sequence>
<dbReference type="Gene3D" id="3.30.460.10">
    <property type="entry name" value="Beta Polymerase, domain 2"/>
    <property type="match status" value="1"/>
</dbReference>
<comment type="similarity">
    <text evidence="1 2">Belongs to the Iojap/RsfS family.</text>
</comment>
<evidence type="ECO:0000313" key="3">
    <source>
        <dbReference type="EMBL" id="MCJ2541392.1"/>
    </source>
</evidence>
<keyword evidence="4" id="KW-1185">Reference proteome</keyword>
<comment type="caution">
    <text evidence="3">The sequence shown here is derived from an EMBL/GenBank/DDBJ whole genome shotgun (WGS) entry which is preliminary data.</text>
</comment>
<evidence type="ECO:0000256" key="2">
    <source>
        <dbReference type="HAMAP-Rule" id="MF_01477"/>
    </source>
</evidence>
<comment type="function">
    <text evidence="2">Functions as a ribosomal silencing factor. Interacts with ribosomal protein uL14 (rplN), blocking formation of intersubunit bridge B8. Prevents association of the 30S and 50S ribosomal subunits and the formation of functional ribosomes, thus repressing translation.</text>
</comment>
<comment type="subunit">
    <text evidence="2">Interacts with ribosomal protein uL14 (rplN).</text>
</comment>
<dbReference type="InterPro" id="IPR043519">
    <property type="entry name" value="NT_sf"/>
</dbReference>
<reference evidence="3" key="1">
    <citation type="submission" date="2021-02" db="EMBL/GenBank/DDBJ databases">
        <title>The CRISPR/cas machinery reduction and long-range gene transfer in the hot spring cyanobacterium Synechococcus.</title>
        <authorList>
            <person name="Dvorak P."/>
            <person name="Jahodarova E."/>
            <person name="Hasler P."/>
            <person name="Poulickova A."/>
        </authorList>
    </citation>
    <scope>NUCLEOTIDE SEQUENCE</scope>
    <source>
        <strain evidence="3">Rupite</strain>
    </source>
</reference>
<accession>A0ABT0C6R2</accession>
<dbReference type="InterPro" id="IPR004394">
    <property type="entry name" value="Iojap/RsfS/C7orf30"/>
</dbReference>
<keyword evidence="2" id="KW-0963">Cytoplasm</keyword>
<dbReference type="PANTHER" id="PTHR21043:SF0">
    <property type="entry name" value="MITOCHONDRIAL ASSEMBLY OF RIBOSOMAL LARGE SUBUNIT PROTEIN 1"/>
    <property type="match status" value="1"/>
</dbReference>
<evidence type="ECO:0000256" key="1">
    <source>
        <dbReference type="ARBA" id="ARBA00010574"/>
    </source>
</evidence>
<dbReference type="NCBIfam" id="TIGR00090">
    <property type="entry name" value="rsfS_iojap_ybeB"/>
    <property type="match status" value="1"/>
</dbReference>
<keyword evidence="2" id="KW-0810">Translation regulation</keyword>
<name>A0ABT0C6R2_THEVL</name>
<dbReference type="Pfam" id="PF02410">
    <property type="entry name" value="RsfS"/>
    <property type="match status" value="1"/>
</dbReference>
<proteinExistence type="inferred from homology"/>
<dbReference type="EMBL" id="JAFIRA010000001">
    <property type="protein sequence ID" value="MCJ2541392.1"/>
    <property type="molecule type" value="Genomic_DNA"/>
</dbReference>
<organism evidence="3 4">
    <name type="scientific">Thermostichus vulcanus str. 'Rupite'</name>
    <dbReference type="NCBI Taxonomy" id="2813851"/>
    <lineage>
        <taxon>Bacteria</taxon>
        <taxon>Bacillati</taxon>
        <taxon>Cyanobacteriota</taxon>
        <taxon>Cyanophyceae</taxon>
        <taxon>Thermostichales</taxon>
        <taxon>Thermostichaceae</taxon>
        <taxon>Thermostichus</taxon>
    </lineage>
</organism>
<gene>
    <name evidence="2 3" type="primary">rsfS</name>
    <name evidence="3" type="ORF">JX360_00480</name>
</gene>
<dbReference type="SUPFAM" id="SSF81301">
    <property type="entry name" value="Nucleotidyltransferase"/>
    <property type="match status" value="1"/>
</dbReference>
<dbReference type="HAMAP" id="MF_01477">
    <property type="entry name" value="Iojap_RsfS"/>
    <property type="match status" value="1"/>
</dbReference>
<dbReference type="PANTHER" id="PTHR21043">
    <property type="entry name" value="IOJAP SUPERFAMILY ORTHOLOG"/>
    <property type="match status" value="1"/>
</dbReference>
<dbReference type="Proteomes" id="UP000830835">
    <property type="component" value="Unassembled WGS sequence"/>
</dbReference>
<comment type="subcellular location">
    <subcellularLocation>
        <location evidence="2">Cytoplasm</location>
    </subcellularLocation>
</comment>